<accession>A0A1J4NMC1</accession>
<gene>
    <name evidence="1" type="ORF">WN71_034245</name>
</gene>
<name>A0A1J4NMC1_9ACTN</name>
<protein>
    <submittedName>
        <fullName evidence="1">Uncharacterized protein</fullName>
    </submittedName>
</protein>
<evidence type="ECO:0000313" key="2">
    <source>
        <dbReference type="Proteomes" id="UP000034196"/>
    </source>
</evidence>
<dbReference type="Proteomes" id="UP000034196">
    <property type="component" value="Unassembled WGS sequence"/>
</dbReference>
<sequence length="155" mass="16850">MITFQGAGQPTTITGMRARVLSRTEALTGTVIVAGLGGSDEIVCVGMNLDDEFPAVDHLVSNIINIAADETVVVGLHATAMLATVTWDLEIDFVTAGKLKTVTVRSKDALLRTTPRAGCDEAGREPPGYSHNFHYDVCLYAHRERLEPWIDQPRE</sequence>
<keyword evidence="2" id="KW-1185">Reference proteome</keyword>
<organism evidence="1 2">
    <name type="scientific">Streptomyces mangrovisoli</name>
    <dbReference type="NCBI Taxonomy" id="1428628"/>
    <lineage>
        <taxon>Bacteria</taxon>
        <taxon>Bacillati</taxon>
        <taxon>Actinomycetota</taxon>
        <taxon>Actinomycetes</taxon>
        <taxon>Kitasatosporales</taxon>
        <taxon>Streptomycetaceae</taxon>
        <taxon>Streptomyces</taxon>
    </lineage>
</organism>
<proteinExistence type="predicted"/>
<reference evidence="1" key="1">
    <citation type="submission" date="2016-10" db="EMBL/GenBank/DDBJ databases">
        <title>Genome sequence of Streptomyces mangrovisoli MUSC 149.</title>
        <authorList>
            <person name="Lee L.-H."/>
            <person name="Ser H.-L."/>
        </authorList>
    </citation>
    <scope>NUCLEOTIDE SEQUENCE [LARGE SCALE GENOMIC DNA]</scope>
    <source>
        <strain evidence="1">MUSC 149</strain>
    </source>
</reference>
<evidence type="ECO:0000313" key="1">
    <source>
        <dbReference type="EMBL" id="OIJ63424.1"/>
    </source>
</evidence>
<dbReference type="EMBL" id="LAVA02000104">
    <property type="protein sequence ID" value="OIJ63424.1"/>
    <property type="molecule type" value="Genomic_DNA"/>
</dbReference>
<comment type="caution">
    <text evidence="1">The sequence shown here is derived from an EMBL/GenBank/DDBJ whole genome shotgun (WGS) entry which is preliminary data.</text>
</comment>
<dbReference type="AlphaFoldDB" id="A0A1J4NMC1"/>